<dbReference type="AlphaFoldDB" id="A0A0K8S5N7"/>
<feature type="region of interest" description="Disordered" evidence="1">
    <location>
        <begin position="127"/>
        <end position="184"/>
    </location>
</feature>
<protein>
    <submittedName>
        <fullName evidence="2">Uncharacterized protein</fullName>
    </submittedName>
</protein>
<reference evidence="2" key="1">
    <citation type="submission" date="2014-09" db="EMBL/GenBank/DDBJ databases">
        <authorList>
            <person name="Magalhaes I.L.F."/>
            <person name="Oliveira U."/>
            <person name="Santos F.R."/>
            <person name="Vidigal T.H.D.A."/>
            <person name="Brescovit A.D."/>
            <person name="Santos A.J."/>
        </authorList>
    </citation>
    <scope>NUCLEOTIDE SEQUENCE</scope>
</reference>
<proteinExistence type="predicted"/>
<organism evidence="2">
    <name type="scientific">Lygus hesperus</name>
    <name type="common">Western plant bug</name>
    <dbReference type="NCBI Taxonomy" id="30085"/>
    <lineage>
        <taxon>Eukaryota</taxon>
        <taxon>Metazoa</taxon>
        <taxon>Ecdysozoa</taxon>
        <taxon>Arthropoda</taxon>
        <taxon>Hexapoda</taxon>
        <taxon>Insecta</taxon>
        <taxon>Pterygota</taxon>
        <taxon>Neoptera</taxon>
        <taxon>Paraneoptera</taxon>
        <taxon>Hemiptera</taxon>
        <taxon>Heteroptera</taxon>
        <taxon>Panheteroptera</taxon>
        <taxon>Cimicomorpha</taxon>
        <taxon>Miridae</taxon>
        <taxon>Mirini</taxon>
        <taxon>Lygus</taxon>
    </lineage>
</organism>
<evidence type="ECO:0000256" key="1">
    <source>
        <dbReference type="SAM" id="MobiDB-lite"/>
    </source>
</evidence>
<evidence type="ECO:0000313" key="2">
    <source>
        <dbReference type="EMBL" id="JAG48597.1"/>
    </source>
</evidence>
<feature type="compositionally biased region" description="Low complexity" evidence="1">
    <location>
        <begin position="172"/>
        <end position="182"/>
    </location>
</feature>
<name>A0A0K8S5N7_LYGHE</name>
<sequence length="201" mass="22731">ADALGSWFSAVGARNASTEFFSCVKLVREGPYCGSWLRLTCPTLFQMKKVVLFALCVAFEHAAFALHDSAFRSENPYWSAGWTWGERTSKGLTGLNDEDLVDMLYRREGRASTVADHPTLAQRMEYRRTYEVTEEPERDWEGKYDSNLDNQQDFPYPDNSIGSDTHQPRPASSSSSTFMSSSGGDKLYTAYSHKIIHNNKK</sequence>
<feature type="non-terminal residue" evidence="2">
    <location>
        <position position="1"/>
    </location>
</feature>
<dbReference type="EMBL" id="GBRD01017230">
    <property type="protein sequence ID" value="JAG48597.1"/>
    <property type="molecule type" value="Transcribed_RNA"/>
</dbReference>
<accession>A0A0K8S5N7</accession>